<dbReference type="PIRSF" id="PIRSF006066">
    <property type="entry name" value="HI0050"/>
    <property type="match status" value="1"/>
</dbReference>
<proteinExistence type="inferred from homology"/>
<feature type="transmembrane region" description="Helical" evidence="7">
    <location>
        <begin position="6"/>
        <end position="37"/>
    </location>
</feature>
<organism evidence="9 10">
    <name type="scientific">Natronocella acetinitrilica</name>
    <dbReference type="NCBI Taxonomy" id="414046"/>
    <lineage>
        <taxon>Bacteria</taxon>
        <taxon>Pseudomonadati</taxon>
        <taxon>Pseudomonadota</taxon>
        <taxon>Gammaproteobacteria</taxon>
        <taxon>Chromatiales</taxon>
        <taxon>Ectothiorhodospiraceae</taxon>
        <taxon>Natronocella</taxon>
    </lineage>
</organism>
<name>A0AAE3G0M1_9GAMM</name>
<feature type="transmembrane region" description="Helical" evidence="7">
    <location>
        <begin position="98"/>
        <end position="128"/>
    </location>
</feature>
<feature type="transmembrane region" description="Helical" evidence="7">
    <location>
        <begin position="58"/>
        <end position="78"/>
    </location>
</feature>
<comment type="subcellular location">
    <subcellularLocation>
        <location evidence="1 7">Cell inner membrane</location>
        <topology evidence="1 7">Multi-pass membrane protein</topology>
    </subcellularLocation>
</comment>
<feature type="transmembrane region" description="Helical" evidence="7">
    <location>
        <begin position="252"/>
        <end position="268"/>
    </location>
</feature>
<keyword evidence="2" id="KW-1003">Cell membrane</keyword>
<feature type="domain" description="TRAP C4-dicarboxylate transport system permease DctM subunit" evidence="8">
    <location>
        <begin position="12"/>
        <end position="428"/>
    </location>
</feature>
<feature type="transmembrane region" description="Helical" evidence="7">
    <location>
        <begin position="289"/>
        <end position="312"/>
    </location>
</feature>
<evidence type="ECO:0000313" key="10">
    <source>
        <dbReference type="Proteomes" id="UP001205843"/>
    </source>
</evidence>
<dbReference type="GO" id="GO:0005886">
    <property type="term" value="C:plasma membrane"/>
    <property type="evidence" value="ECO:0007669"/>
    <property type="project" value="UniProtKB-SubCell"/>
</dbReference>
<accession>A0AAE3G0M1</accession>
<evidence type="ECO:0000256" key="5">
    <source>
        <dbReference type="ARBA" id="ARBA00022989"/>
    </source>
</evidence>
<comment type="function">
    <text evidence="7">Part of the tripartite ATP-independent periplasmic (TRAP) transport system.</text>
</comment>
<evidence type="ECO:0000256" key="7">
    <source>
        <dbReference type="RuleBase" id="RU369079"/>
    </source>
</evidence>
<dbReference type="InterPro" id="IPR004681">
    <property type="entry name" value="TRAP_DctM"/>
</dbReference>
<evidence type="ECO:0000256" key="1">
    <source>
        <dbReference type="ARBA" id="ARBA00004429"/>
    </source>
</evidence>
<evidence type="ECO:0000256" key="6">
    <source>
        <dbReference type="ARBA" id="ARBA00023136"/>
    </source>
</evidence>
<protein>
    <recommendedName>
        <fullName evidence="7">TRAP transporter large permease protein</fullName>
    </recommendedName>
</protein>
<evidence type="ECO:0000256" key="3">
    <source>
        <dbReference type="ARBA" id="ARBA00022519"/>
    </source>
</evidence>
<comment type="similarity">
    <text evidence="7">Belongs to the TRAP transporter large permease family.</text>
</comment>
<evidence type="ECO:0000256" key="4">
    <source>
        <dbReference type="ARBA" id="ARBA00022692"/>
    </source>
</evidence>
<dbReference type="Pfam" id="PF06808">
    <property type="entry name" value="DctM"/>
    <property type="match status" value="1"/>
</dbReference>
<dbReference type="EMBL" id="JALJXV010000001">
    <property type="protein sequence ID" value="MCP1673525.1"/>
    <property type="molecule type" value="Genomic_DNA"/>
</dbReference>
<dbReference type="NCBIfam" id="TIGR00786">
    <property type="entry name" value="dctM"/>
    <property type="match status" value="1"/>
</dbReference>
<keyword evidence="6 7" id="KW-0472">Membrane</keyword>
<evidence type="ECO:0000259" key="8">
    <source>
        <dbReference type="Pfam" id="PF06808"/>
    </source>
</evidence>
<keyword evidence="10" id="KW-1185">Reference proteome</keyword>
<feature type="transmembrane region" description="Helical" evidence="7">
    <location>
        <begin position="217"/>
        <end position="246"/>
    </location>
</feature>
<keyword evidence="3 7" id="KW-0997">Cell inner membrane</keyword>
<dbReference type="PANTHER" id="PTHR33362:SF7">
    <property type="entry name" value="SLL1103 PROTEIN"/>
    <property type="match status" value="1"/>
</dbReference>
<sequence>MSEEMLGLALLAGLFVLIIVGFPIAFTLLFVAVIAGYSGIGMRAFNLMITQVERTMEMTTLAAIPLFIFMGLILERAGLMERLFHAFQLLFARVRGSLYLAVLSTSTLFAMATGIVGASVTVIGLMAGRMMEKSGYDVRLSAGAIAAGGTLGILIPPSIMLIVLGPIIGVPVLRLFAAVIFPGLLLAGLFIAYCMIRSFLNPSLGPPLPPEKRAPNVMFIAKEFALGVVPLFVVIAATLGSILAGLATPTEASGMGALGALLLTIAYRKFSFRNFSDSLAQTLKISSMVLFLIAAANYFGAIFSILGTPYLITDWLLDLGLSPMALLIVILCFIFVLGWSLDWAPIVLILVPVVFPVIQELGINPVWFGTLVAVCLQTAWLTPPVALSAYFLKGVMPHWQLKDIYIGMLHFLGLQILGLSLVVIFPQIALWLPSVLFGGR</sequence>
<evidence type="ECO:0000256" key="2">
    <source>
        <dbReference type="ARBA" id="ARBA00022475"/>
    </source>
</evidence>
<dbReference type="Proteomes" id="UP001205843">
    <property type="component" value="Unassembled WGS sequence"/>
</dbReference>
<dbReference type="InterPro" id="IPR010656">
    <property type="entry name" value="DctM"/>
</dbReference>
<comment type="subunit">
    <text evidence="7">The complex comprises the extracytoplasmic solute receptor protein and the two transmembrane proteins.</text>
</comment>
<comment type="caution">
    <text evidence="9">The sequence shown here is derived from an EMBL/GenBank/DDBJ whole genome shotgun (WGS) entry which is preliminary data.</text>
</comment>
<reference evidence="9" key="1">
    <citation type="submission" date="2022-03" db="EMBL/GenBank/DDBJ databases">
        <title>Genomic Encyclopedia of Type Strains, Phase III (KMG-III): the genomes of soil and plant-associated and newly described type strains.</title>
        <authorList>
            <person name="Whitman W."/>
        </authorList>
    </citation>
    <scope>NUCLEOTIDE SEQUENCE</scope>
    <source>
        <strain evidence="9">ANL 6-2</strain>
    </source>
</reference>
<feature type="transmembrane region" description="Helical" evidence="7">
    <location>
        <begin position="140"/>
        <end position="169"/>
    </location>
</feature>
<keyword evidence="7" id="KW-0813">Transport</keyword>
<keyword evidence="4 7" id="KW-0812">Transmembrane</keyword>
<dbReference type="PANTHER" id="PTHR33362">
    <property type="entry name" value="SIALIC ACID TRAP TRANSPORTER PERMEASE PROTEIN SIAT-RELATED"/>
    <property type="match status" value="1"/>
</dbReference>
<dbReference type="GO" id="GO:0022857">
    <property type="term" value="F:transmembrane transporter activity"/>
    <property type="evidence" value="ECO:0007669"/>
    <property type="project" value="UniProtKB-UniRule"/>
</dbReference>
<feature type="transmembrane region" description="Helical" evidence="7">
    <location>
        <begin position="175"/>
        <end position="196"/>
    </location>
</feature>
<dbReference type="RefSeq" id="WP_253474021.1">
    <property type="nucleotide sequence ID" value="NZ_JALJXV010000001.1"/>
</dbReference>
<keyword evidence="5 7" id="KW-1133">Transmembrane helix</keyword>
<gene>
    <name evidence="9" type="ORF">J2T57_000617</name>
</gene>
<evidence type="ECO:0000313" key="9">
    <source>
        <dbReference type="EMBL" id="MCP1673525.1"/>
    </source>
</evidence>
<dbReference type="AlphaFoldDB" id="A0AAE3G0M1"/>
<feature type="transmembrane region" description="Helical" evidence="7">
    <location>
        <begin position="324"/>
        <end position="355"/>
    </location>
</feature>
<feature type="transmembrane region" description="Helical" evidence="7">
    <location>
        <begin position="404"/>
        <end position="432"/>
    </location>
</feature>
<feature type="transmembrane region" description="Helical" evidence="7">
    <location>
        <begin position="367"/>
        <end position="392"/>
    </location>
</feature>